<protein>
    <submittedName>
        <fullName evidence="1">Uncharacterized protein</fullName>
    </submittedName>
</protein>
<dbReference type="AlphaFoldDB" id="A0A158C7D7"/>
<accession>A0A158C7D7</accession>
<proteinExistence type="predicted"/>
<reference evidence="1" key="1">
    <citation type="submission" date="2016-01" db="EMBL/GenBank/DDBJ databases">
        <authorList>
            <person name="Peeters C."/>
        </authorList>
    </citation>
    <scope>NUCLEOTIDE SEQUENCE [LARGE SCALE GENOMIC DNA]</scope>
    <source>
        <strain evidence="1">LMG 29323</strain>
    </source>
</reference>
<comment type="caution">
    <text evidence="1">The sequence shown here is derived from an EMBL/GenBank/DDBJ whole genome shotgun (WGS) entry which is preliminary data.</text>
</comment>
<keyword evidence="2" id="KW-1185">Reference proteome</keyword>
<sequence>MESKMSVAVNEKGQAVITYSMPLSDYCSQRARTLRAMVQVVSGAKGTDESAALVKPLMELIRMHVDELEPLFKSLDQRAYEKGFEDGRDVGFPKGKNQIEYTKAPVAETAVIRTAR</sequence>
<dbReference type="EMBL" id="FCOE02000017">
    <property type="protein sequence ID" value="SAK78219.1"/>
    <property type="molecule type" value="Genomic_DNA"/>
</dbReference>
<organism evidence="1 2">
    <name type="scientific">Caballeronia pedi</name>
    <dbReference type="NCBI Taxonomy" id="1777141"/>
    <lineage>
        <taxon>Bacteria</taxon>
        <taxon>Pseudomonadati</taxon>
        <taxon>Pseudomonadota</taxon>
        <taxon>Betaproteobacteria</taxon>
        <taxon>Burkholderiales</taxon>
        <taxon>Burkholderiaceae</taxon>
        <taxon>Caballeronia</taxon>
    </lineage>
</organism>
<name>A0A158C7D7_9BURK</name>
<evidence type="ECO:0000313" key="1">
    <source>
        <dbReference type="EMBL" id="SAK78219.1"/>
    </source>
</evidence>
<dbReference type="Proteomes" id="UP000054911">
    <property type="component" value="Unassembled WGS sequence"/>
</dbReference>
<evidence type="ECO:0000313" key="2">
    <source>
        <dbReference type="Proteomes" id="UP000054911"/>
    </source>
</evidence>
<gene>
    <name evidence="1" type="ORF">AWB80_04734</name>
</gene>